<reference evidence="4" key="1">
    <citation type="journal article" date="2020" name="bioRxiv">
        <title>Comparative genomics of Chlamydomonas.</title>
        <authorList>
            <person name="Craig R.J."/>
            <person name="Hasan A.R."/>
            <person name="Ness R.W."/>
            <person name="Keightley P.D."/>
        </authorList>
    </citation>
    <scope>NUCLEOTIDE SEQUENCE</scope>
    <source>
        <strain evidence="4">SAG 7.73</strain>
    </source>
</reference>
<dbReference type="InterPro" id="IPR001356">
    <property type="entry name" value="HD"/>
</dbReference>
<feature type="compositionally biased region" description="Gly residues" evidence="1">
    <location>
        <begin position="474"/>
        <end position="495"/>
    </location>
</feature>
<organism evidence="4 5">
    <name type="scientific">Chlamydomonas incerta</name>
    <dbReference type="NCBI Taxonomy" id="51695"/>
    <lineage>
        <taxon>Eukaryota</taxon>
        <taxon>Viridiplantae</taxon>
        <taxon>Chlorophyta</taxon>
        <taxon>core chlorophytes</taxon>
        <taxon>Chlorophyceae</taxon>
        <taxon>CS clade</taxon>
        <taxon>Chlamydomonadales</taxon>
        <taxon>Chlamydomonadaceae</taxon>
        <taxon>Chlamydomonas</taxon>
    </lineage>
</organism>
<feature type="compositionally biased region" description="Basic and acidic residues" evidence="1">
    <location>
        <begin position="213"/>
        <end position="231"/>
    </location>
</feature>
<dbReference type="EMBL" id="JAEHOC010000012">
    <property type="protein sequence ID" value="KAG2436647.1"/>
    <property type="molecule type" value="Genomic_DNA"/>
</dbReference>
<protein>
    <recommendedName>
        <fullName evidence="3">Homeobox domain-containing protein</fullName>
    </recommendedName>
</protein>
<evidence type="ECO:0000313" key="5">
    <source>
        <dbReference type="Proteomes" id="UP000650467"/>
    </source>
</evidence>
<feature type="region of interest" description="Disordered" evidence="1">
    <location>
        <begin position="213"/>
        <end position="236"/>
    </location>
</feature>
<gene>
    <name evidence="4" type="ORF">HXX76_006175</name>
</gene>
<sequence>MSALLLLPLGQGALRRLLGPQADVPTQAPARSGVICNGRNDGASGGKRRNISGGKTRRVDFQGPTVDDALWYEAAPAAPAAPSTSSTSSRRPPSGPSRSPPSSSAPSGSQQRGGSQRGGARRGRGSRDEDDEDEGDVRGWWEKPEERNLQSFAPRALEQWQEERLQLAYSTGRRKANIMELAREVDLDRAVVLAWFKEFSLRPAGEREAILTSRRGEDAARKADQASRDAAEAATGQAKADARIAEAATGAAGAAGTGFIPYFTRKQLGAEKTKRISGEALRTLESIYDRTPFPSGDVVRGLYELHRLSRDVVNEWFAARRAADGITSSTQKRTARPSLRERDRDVEGAFSGPEEPAAGPQESASLLSMLGGNNMTPAAAAAAGPVAPQKPAEPVVVTLSKREMAALRSSLPSPNKYKGRQLAEKMGIKSSDSGRSGTPQVQIQDVQYVQEPEAAPEAVKQRLKASWRYRASAGAGGGGGGGGGGGAGPAAGAAGGRLRLRTRGGGSGGGGGSGSGSDE</sequence>
<evidence type="ECO:0000313" key="4">
    <source>
        <dbReference type="EMBL" id="KAG2436647.1"/>
    </source>
</evidence>
<keyword evidence="2" id="KW-0732">Signal</keyword>
<dbReference type="GO" id="GO:0003677">
    <property type="term" value="F:DNA binding"/>
    <property type="evidence" value="ECO:0007669"/>
    <property type="project" value="InterPro"/>
</dbReference>
<feature type="signal peptide" evidence="2">
    <location>
        <begin position="1"/>
        <end position="15"/>
    </location>
</feature>
<dbReference type="Proteomes" id="UP000650467">
    <property type="component" value="Unassembled WGS sequence"/>
</dbReference>
<feature type="chain" id="PRO_5032799316" description="Homeobox domain-containing protein" evidence="2">
    <location>
        <begin position="16"/>
        <end position="519"/>
    </location>
</feature>
<dbReference type="Gene3D" id="1.10.10.60">
    <property type="entry name" value="Homeodomain-like"/>
    <property type="match status" value="1"/>
</dbReference>
<name>A0A835W122_CHLIN</name>
<keyword evidence="5" id="KW-1185">Reference proteome</keyword>
<accession>A0A835W122</accession>
<feature type="region of interest" description="Disordered" evidence="1">
    <location>
        <begin position="471"/>
        <end position="519"/>
    </location>
</feature>
<dbReference type="AlphaFoldDB" id="A0A835W122"/>
<dbReference type="CDD" id="cd00086">
    <property type="entry name" value="homeodomain"/>
    <property type="match status" value="1"/>
</dbReference>
<evidence type="ECO:0000256" key="2">
    <source>
        <dbReference type="SAM" id="SignalP"/>
    </source>
</evidence>
<comment type="caution">
    <text evidence="4">The sequence shown here is derived from an EMBL/GenBank/DDBJ whole genome shotgun (WGS) entry which is preliminary data.</text>
</comment>
<feature type="compositionally biased region" description="Low complexity" evidence="1">
    <location>
        <begin position="100"/>
        <end position="114"/>
    </location>
</feature>
<feature type="compositionally biased region" description="Basic and acidic residues" evidence="1">
    <location>
        <begin position="338"/>
        <end position="347"/>
    </location>
</feature>
<dbReference type="SUPFAM" id="SSF46689">
    <property type="entry name" value="Homeodomain-like"/>
    <property type="match status" value="1"/>
</dbReference>
<feature type="region of interest" description="Disordered" evidence="1">
    <location>
        <begin position="24"/>
        <end position="62"/>
    </location>
</feature>
<dbReference type="InterPro" id="IPR009057">
    <property type="entry name" value="Homeodomain-like_sf"/>
</dbReference>
<evidence type="ECO:0000256" key="1">
    <source>
        <dbReference type="SAM" id="MobiDB-lite"/>
    </source>
</evidence>
<dbReference type="OrthoDB" id="514822at2759"/>
<proteinExistence type="predicted"/>
<evidence type="ECO:0000259" key="3">
    <source>
        <dbReference type="SMART" id="SM00389"/>
    </source>
</evidence>
<feature type="region of interest" description="Disordered" evidence="1">
    <location>
        <begin position="324"/>
        <end position="362"/>
    </location>
</feature>
<feature type="domain" description="Homeobox" evidence="3">
    <location>
        <begin position="270"/>
        <end position="331"/>
    </location>
</feature>
<feature type="compositionally biased region" description="Gly residues" evidence="1">
    <location>
        <begin position="503"/>
        <end position="519"/>
    </location>
</feature>
<feature type="compositionally biased region" description="Low complexity" evidence="1">
    <location>
        <begin position="77"/>
        <end position="92"/>
    </location>
</feature>
<feature type="region of interest" description="Disordered" evidence="1">
    <location>
        <begin position="77"/>
        <end position="142"/>
    </location>
</feature>
<dbReference type="SMART" id="SM00389">
    <property type="entry name" value="HOX"/>
    <property type="match status" value="1"/>
</dbReference>